<keyword evidence="2" id="KW-1185">Reference proteome</keyword>
<dbReference type="InterPro" id="IPR022292">
    <property type="entry name" value="CHP03843"/>
</dbReference>
<comment type="caution">
    <text evidence="1">The sequence shown here is derived from an EMBL/GenBank/DDBJ whole genome shotgun (WGS) entry which is preliminary data.</text>
</comment>
<gene>
    <name evidence="1" type="ORF">ACFOYW_15885</name>
</gene>
<reference evidence="2" key="1">
    <citation type="journal article" date="2019" name="Int. J. Syst. Evol. Microbiol.">
        <title>The Global Catalogue of Microorganisms (GCM) 10K type strain sequencing project: providing services to taxonomists for standard genome sequencing and annotation.</title>
        <authorList>
            <consortium name="The Broad Institute Genomics Platform"/>
            <consortium name="The Broad Institute Genome Sequencing Center for Infectious Disease"/>
            <person name="Wu L."/>
            <person name="Ma J."/>
        </authorList>
    </citation>
    <scope>NUCLEOTIDE SEQUENCE [LARGE SCALE GENOMIC DNA]</scope>
    <source>
        <strain evidence="2">CGMCC 1.10363</strain>
    </source>
</reference>
<name>A0ABV8Q998_9MICO</name>
<evidence type="ECO:0000313" key="2">
    <source>
        <dbReference type="Proteomes" id="UP001595900"/>
    </source>
</evidence>
<proteinExistence type="predicted"/>
<dbReference type="NCBIfam" id="TIGR03843">
    <property type="entry name" value="SCO1664 family protein"/>
    <property type="match status" value="1"/>
</dbReference>
<sequence length="260" mass="28506">MTEPGGYCGEALHGELELISRVPSASNAVFYATIGDTPVVYKPSAGEQWLWDFPDGDLARREVAAYLVSEAFGWGIVPPTWIGDGPFGEGMVQLWREPVRAFPAVDLVATNATAADGFRRVFEVIGDPDFPVAIVHEDSAALRRIAVFDAVINNADRKGGHILEMPDGHRHGIDHGLTFHVDDKLRTVLWGWAGEQLTDAELDGVAQVRAALTGPLGAHLVELLSPDELELFDLRCELLLAEARFPTPVRRFHTVPWPLL</sequence>
<evidence type="ECO:0000313" key="1">
    <source>
        <dbReference type="EMBL" id="MFC4244855.1"/>
    </source>
</evidence>
<dbReference type="RefSeq" id="WP_390231078.1">
    <property type="nucleotide sequence ID" value="NZ_JBHSCN010000006.1"/>
</dbReference>
<dbReference type="EMBL" id="JBHSCN010000006">
    <property type="protein sequence ID" value="MFC4244855.1"/>
    <property type="molecule type" value="Genomic_DNA"/>
</dbReference>
<organism evidence="1 2">
    <name type="scientific">Gryllotalpicola reticulitermitis</name>
    <dbReference type="NCBI Taxonomy" id="1184153"/>
    <lineage>
        <taxon>Bacteria</taxon>
        <taxon>Bacillati</taxon>
        <taxon>Actinomycetota</taxon>
        <taxon>Actinomycetes</taxon>
        <taxon>Micrococcales</taxon>
        <taxon>Microbacteriaceae</taxon>
        <taxon>Gryllotalpicola</taxon>
    </lineage>
</organism>
<protein>
    <submittedName>
        <fullName evidence="1">SCO1664 family protein</fullName>
    </submittedName>
</protein>
<accession>A0ABV8Q998</accession>
<dbReference type="Proteomes" id="UP001595900">
    <property type="component" value="Unassembled WGS sequence"/>
</dbReference>